<accession>A0ABU0C279</accession>
<keyword evidence="1" id="KW-0812">Transmembrane</keyword>
<dbReference type="Proteomes" id="UP001230253">
    <property type="component" value="Unassembled WGS sequence"/>
</dbReference>
<proteinExistence type="predicted"/>
<sequence>MGLLDDMTTPNIFTGILTVFIGLVGFYITNVVESLRSGYTAVHYFEPQRETETVVFHLVNVSRSKRIDAARFLIKCSDQAAECFKIVPGSNPASFVSEVTTPPNFGRQIDSGRSGPAAIQVCLGAIASSRTSIRVAPKGGKSVPLIALYDPWSKDCAPTDAEATNLLLLGRRDPHAFFVQHYFTLITAALVVSSAILAITGIGIAAHRFWKVSRGLR</sequence>
<protein>
    <submittedName>
        <fullName evidence="2">Uncharacterized protein</fullName>
    </submittedName>
</protein>
<evidence type="ECO:0000313" key="3">
    <source>
        <dbReference type="Proteomes" id="UP001230253"/>
    </source>
</evidence>
<evidence type="ECO:0000313" key="2">
    <source>
        <dbReference type="EMBL" id="MDQ0324612.1"/>
    </source>
</evidence>
<dbReference type="RefSeq" id="WP_307152880.1">
    <property type="nucleotide sequence ID" value="NZ_JAUSUK010000001.1"/>
</dbReference>
<comment type="caution">
    <text evidence="2">The sequence shown here is derived from an EMBL/GenBank/DDBJ whole genome shotgun (WGS) entry which is preliminary data.</text>
</comment>
<gene>
    <name evidence="2" type="ORF">J2R99_000461</name>
</gene>
<feature type="transmembrane region" description="Helical" evidence="1">
    <location>
        <begin position="12"/>
        <end position="32"/>
    </location>
</feature>
<name>A0ABU0C279_9BRAD</name>
<evidence type="ECO:0000256" key="1">
    <source>
        <dbReference type="SAM" id="Phobius"/>
    </source>
</evidence>
<feature type="transmembrane region" description="Helical" evidence="1">
    <location>
        <begin position="182"/>
        <end position="206"/>
    </location>
</feature>
<dbReference type="EMBL" id="JAUSUK010000001">
    <property type="protein sequence ID" value="MDQ0324612.1"/>
    <property type="molecule type" value="Genomic_DNA"/>
</dbReference>
<organism evidence="2 3">
    <name type="scientific">Rhodopseudomonas julia</name>
    <dbReference type="NCBI Taxonomy" id="200617"/>
    <lineage>
        <taxon>Bacteria</taxon>
        <taxon>Pseudomonadati</taxon>
        <taxon>Pseudomonadota</taxon>
        <taxon>Alphaproteobacteria</taxon>
        <taxon>Hyphomicrobiales</taxon>
        <taxon>Nitrobacteraceae</taxon>
        <taxon>Rhodopseudomonas</taxon>
    </lineage>
</organism>
<keyword evidence="1" id="KW-1133">Transmembrane helix</keyword>
<reference evidence="2 3" key="1">
    <citation type="submission" date="2023-07" db="EMBL/GenBank/DDBJ databases">
        <title>Genomic Encyclopedia of Type Strains, Phase IV (KMG-IV): sequencing the most valuable type-strain genomes for metagenomic binning, comparative biology and taxonomic classification.</title>
        <authorList>
            <person name="Goeker M."/>
        </authorList>
    </citation>
    <scope>NUCLEOTIDE SEQUENCE [LARGE SCALE GENOMIC DNA]</scope>
    <source>
        <strain evidence="2 3">DSM 11549</strain>
    </source>
</reference>
<keyword evidence="1" id="KW-0472">Membrane</keyword>
<keyword evidence="3" id="KW-1185">Reference proteome</keyword>